<gene>
    <name evidence="10" type="ORF">AACH11_12845</name>
</gene>
<organism evidence="10 11">
    <name type="scientific">Pseudaquabacterium rugosum</name>
    <dbReference type="NCBI Taxonomy" id="2984194"/>
    <lineage>
        <taxon>Bacteria</taxon>
        <taxon>Pseudomonadati</taxon>
        <taxon>Pseudomonadota</taxon>
        <taxon>Betaproteobacteria</taxon>
        <taxon>Burkholderiales</taxon>
        <taxon>Sphaerotilaceae</taxon>
        <taxon>Pseudaquabacterium</taxon>
    </lineage>
</organism>
<evidence type="ECO:0000256" key="2">
    <source>
        <dbReference type="ARBA" id="ARBA00018852"/>
    </source>
</evidence>
<keyword evidence="4" id="KW-0378">Hydrolase</keyword>
<feature type="domain" description="Macro" evidence="9">
    <location>
        <begin position="87"/>
        <end position="280"/>
    </location>
</feature>
<evidence type="ECO:0000256" key="4">
    <source>
        <dbReference type="ARBA" id="ARBA00022801"/>
    </source>
</evidence>
<keyword evidence="6" id="KW-0326">Glycosidase</keyword>
<comment type="cofactor">
    <cofactor evidence="1">
        <name>Zn(2+)</name>
        <dbReference type="ChEBI" id="CHEBI:29105"/>
    </cofactor>
</comment>
<keyword evidence="5" id="KW-0862">Zinc</keyword>
<evidence type="ECO:0000313" key="11">
    <source>
        <dbReference type="Proteomes" id="UP001368500"/>
    </source>
</evidence>
<dbReference type="SMART" id="SM00506">
    <property type="entry name" value="A1pp"/>
    <property type="match status" value="1"/>
</dbReference>
<dbReference type="InterPro" id="IPR043472">
    <property type="entry name" value="Macro_dom-like"/>
</dbReference>
<dbReference type="Pfam" id="PF01661">
    <property type="entry name" value="Macro"/>
    <property type="match status" value="1"/>
</dbReference>
<dbReference type="InterPro" id="IPR002589">
    <property type="entry name" value="Macro_dom"/>
</dbReference>
<reference evidence="10 11" key="1">
    <citation type="submission" date="2024-04" db="EMBL/GenBank/DDBJ databases">
        <title>Novel species of the genus Ideonella isolated from streams.</title>
        <authorList>
            <person name="Lu H."/>
        </authorList>
    </citation>
    <scope>NUCLEOTIDE SEQUENCE [LARGE SCALE GENOMIC DNA]</scope>
    <source>
        <strain evidence="10 11">BYS139W</strain>
    </source>
</reference>
<dbReference type="PANTHER" id="PTHR11106">
    <property type="entry name" value="GANGLIOSIDE INDUCED DIFFERENTIATION ASSOCIATED PROTEIN 2-RELATED"/>
    <property type="match status" value="1"/>
</dbReference>
<dbReference type="PANTHER" id="PTHR11106:SF121">
    <property type="entry name" value="ADP-RIBOSE 1''-PHOSPHATE PHOSPHATASE"/>
    <property type="match status" value="1"/>
</dbReference>
<proteinExistence type="inferred from homology"/>
<comment type="similarity">
    <text evidence="8">Belongs to the MacroD-type family. Zn-Macro subfamily.</text>
</comment>
<evidence type="ECO:0000256" key="5">
    <source>
        <dbReference type="ARBA" id="ARBA00022833"/>
    </source>
</evidence>
<evidence type="ECO:0000256" key="6">
    <source>
        <dbReference type="ARBA" id="ARBA00023295"/>
    </source>
</evidence>
<keyword evidence="11" id="KW-1185">Reference proteome</keyword>
<evidence type="ECO:0000256" key="3">
    <source>
        <dbReference type="ARBA" id="ARBA00022723"/>
    </source>
</evidence>
<evidence type="ECO:0000256" key="8">
    <source>
        <dbReference type="ARBA" id="ARBA00093459"/>
    </source>
</evidence>
<dbReference type="EMBL" id="JBBUTF010000011">
    <property type="protein sequence ID" value="MEK8026851.1"/>
    <property type="molecule type" value="Genomic_DNA"/>
</dbReference>
<name>A0ABU9BB43_9BURK</name>
<dbReference type="PROSITE" id="PS51154">
    <property type="entry name" value="MACRO"/>
    <property type="match status" value="1"/>
</dbReference>
<evidence type="ECO:0000256" key="7">
    <source>
        <dbReference type="ARBA" id="ARBA00048482"/>
    </source>
</evidence>
<comment type="catalytic activity">
    <reaction evidence="7">
        <text>4-O-(ADP-D-ribosyl)-L-aspartyl-[protein] + H2O = L-aspartyl-[protein] + ADP-D-ribose + H(+)</text>
        <dbReference type="Rhea" id="RHEA:54428"/>
        <dbReference type="Rhea" id="RHEA-COMP:9867"/>
        <dbReference type="Rhea" id="RHEA-COMP:13832"/>
        <dbReference type="ChEBI" id="CHEBI:15377"/>
        <dbReference type="ChEBI" id="CHEBI:15378"/>
        <dbReference type="ChEBI" id="CHEBI:29961"/>
        <dbReference type="ChEBI" id="CHEBI:57967"/>
        <dbReference type="ChEBI" id="CHEBI:138102"/>
    </reaction>
    <physiologicalReaction direction="left-to-right" evidence="7">
        <dbReference type="Rhea" id="RHEA:54429"/>
    </physiologicalReaction>
</comment>
<keyword evidence="3" id="KW-0479">Metal-binding</keyword>
<evidence type="ECO:0000259" key="9">
    <source>
        <dbReference type="PROSITE" id="PS51154"/>
    </source>
</evidence>
<protein>
    <recommendedName>
        <fullName evidence="2">Protein-ADP-ribose hydrolase</fullName>
    </recommendedName>
</protein>
<accession>A0ABU9BB43</accession>
<comment type="caution">
    <text evidence="10">The sequence shown here is derived from an EMBL/GenBank/DDBJ whole genome shotgun (WGS) entry which is preliminary data.</text>
</comment>
<dbReference type="Gene3D" id="3.40.220.10">
    <property type="entry name" value="Leucine Aminopeptidase, subunit E, domain 1"/>
    <property type="match status" value="1"/>
</dbReference>
<evidence type="ECO:0000313" key="10">
    <source>
        <dbReference type="EMBL" id="MEK8026851.1"/>
    </source>
</evidence>
<sequence>MSKGHPTSSWQAPEPAHLAEVPALVQALLDHLADEGLRVPPGVPAGDALQRLRILLTLRAPGDLPEGQALALDRVLQHLRTCRHETEALALPIEPGWSELSLWQGDITTLRADAIVNAANARLLGCFQPLHACIDNAIHWQAGPRLRRDCDRLMAAQPGLEPTGSARLTLGYNLPARLVLHTVGPIVRDHSPTARDRADLAASYEACLDLAAAQPDILTLAFCGVSTGVFGYPRPQAARVALATTAAWLARHPGRFARVVFNVFSAQDAAAYRQALDAHPGPMRHQHHE</sequence>
<evidence type="ECO:0000256" key="1">
    <source>
        <dbReference type="ARBA" id="ARBA00001947"/>
    </source>
</evidence>
<dbReference type="RefSeq" id="WP_341374635.1">
    <property type="nucleotide sequence ID" value="NZ_JBBUTF010000011.1"/>
</dbReference>
<dbReference type="Proteomes" id="UP001368500">
    <property type="component" value="Unassembled WGS sequence"/>
</dbReference>
<dbReference type="SUPFAM" id="SSF52949">
    <property type="entry name" value="Macro domain-like"/>
    <property type="match status" value="1"/>
</dbReference>